<evidence type="ECO:0000259" key="4">
    <source>
        <dbReference type="Pfam" id="PF08386"/>
    </source>
</evidence>
<dbReference type="InterPro" id="IPR005944">
    <property type="entry name" value="Pro_iminopeptidase"/>
</dbReference>
<dbReference type="PANTHER" id="PTHR43722">
    <property type="entry name" value="PROLINE IMINOPEPTIDASE"/>
    <property type="match status" value="1"/>
</dbReference>
<dbReference type="Proteomes" id="UP001597264">
    <property type="component" value="Unassembled WGS sequence"/>
</dbReference>
<reference evidence="6" key="1">
    <citation type="journal article" date="2019" name="Int. J. Syst. Evol. Microbiol.">
        <title>The Global Catalogue of Microorganisms (GCM) 10K type strain sequencing project: providing services to taxonomists for standard genome sequencing and annotation.</title>
        <authorList>
            <consortium name="The Broad Institute Genomics Platform"/>
            <consortium name="The Broad Institute Genome Sequencing Center for Infectious Disease"/>
            <person name="Wu L."/>
            <person name="Ma J."/>
        </authorList>
    </citation>
    <scope>NUCLEOTIDE SEQUENCE [LARGE SCALE GENOMIC DNA]</scope>
    <source>
        <strain evidence="6">CCUG 54356</strain>
    </source>
</reference>
<organism evidence="5 6">
    <name type="scientific">Microbulbifer celer</name>
    <dbReference type="NCBI Taxonomy" id="435905"/>
    <lineage>
        <taxon>Bacteria</taxon>
        <taxon>Pseudomonadati</taxon>
        <taxon>Pseudomonadota</taxon>
        <taxon>Gammaproteobacteria</taxon>
        <taxon>Cellvibrionales</taxon>
        <taxon>Microbulbiferaceae</taxon>
        <taxon>Microbulbifer</taxon>
    </lineage>
</organism>
<protein>
    <recommendedName>
        <fullName evidence="1">Proline iminopeptidase</fullName>
    </recommendedName>
</protein>
<dbReference type="EMBL" id="JBHTLR010000007">
    <property type="protein sequence ID" value="MFD1216514.1"/>
    <property type="molecule type" value="Genomic_DNA"/>
</dbReference>
<feature type="domain" description="AB hydrolase-1" evidence="3">
    <location>
        <begin position="104"/>
        <end position="240"/>
    </location>
</feature>
<dbReference type="InterPro" id="IPR029058">
    <property type="entry name" value="AB_hydrolase_fold"/>
</dbReference>
<gene>
    <name evidence="5" type="ORF">ACFQ2X_07895</name>
</gene>
<keyword evidence="6" id="KW-1185">Reference proteome</keyword>
<name>A0ABW3UAU2_9GAMM</name>
<evidence type="ECO:0000256" key="2">
    <source>
        <dbReference type="SAM" id="MobiDB-lite"/>
    </source>
</evidence>
<dbReference type="Pfam" id="PF08386">
    <property type="entry name" value="Abhydrolase_4"/>
    <property type="match status" value="1"/>
</dbReference>
<evidence type="ECO:0000313" key="6">
    <source>
        <dbReference type="Proteomes" id="UP001597264"/>
    </source>
</evidence>
<dbReference type="Gene3D" id="3.40.50.1820">
    <property type="entry name" value="alpha/beta hydrolase"/>
    <property type="match status" value="1"/>
</dbReference>
<dbReference type="SUPFAM" id="SSF53474">
    <property type="entry name" value="alpha/beta-Hydrolases"/>
    <property type="match status" value="1"/>
</dbReference>
<accession>A0ABW3UAU2</accession>
<evidence type="ECO:0000259" key="3">
    <source>
        <dbReference type="Pfam" id="PF00561"/>
    </source>
</evidence>
<feature type="domain" description="Peptidase S33 tripeptidyl aminopeptidase-like C-terminal" evidence="4">
    <location>
        <begin position="399"/>
        <end position="484"/>
    </location>
</feature>
<feature type="region of interest" description="Disordered" evidence="2">
    <location>
        <begin position="509"/>
        <end position="558"/>
    </location>
</feature>
<dbReference type="InterPro" id="IPR013595">
    <property type="entry name" value="Pept_S33_TAP-like_C"/>
</dbReference>
<sequence length="558" mass="61692">MLSVTTGCEQKASESDGKTVVAEPSRLIPKPCWFDTERDWPTTQCYMMEVPENHQKPAGRRIQFPVVRFFANITDPDKEPLLHLGAGGPGASMGLEAENVSDWLWANYADMSVDDGRDLIVIDPRGTGMATPKLSCTEFIEDANLAFTRNLSTDEESRVFTYSMERCYSRLSKTADLAHYNSSAIAADIEALRRAIGVPKLNLYGVSYASRYALTVARDFPDTVRAMVLNSAVFPEIIYTQQLPQDVIAAYQRGLDYCSKDKTCAKEYPDLKQRLEALVQILDEEPLTVETSNIQPDGPYPFVLTGQRLLRVLFQALYNESFYRQLPAIIQELESGQATLLKSSIASFMGLVLDPNFGDAAGISHFCYEEAPFVDFDQARSTAANSGILGGSVRSDIDLMQVQCRIWAIPSASMRESQPITTPVPTLIMHGGLDPVLSARDAEKSGRKLPHHQWLLFPELAHDVISASDCAEKAAAQFLDDPQQAVVDDAITCRNEELARQKELEQKLAEMRKQADQALPVEEETVPPQSDQSPAAARKPTPAQPQGGAVPPRQQESL</sequence>
<proteinExistence type="predicted"/>
<dbReference type="InterPro" id="IPR000073">
    <property type="entry name" value="AB_hydrolase_1"/>
</dbReference>
<evidence type="ECO:0000256" key="1">
    <source>
        <dbReference type="ARBA" id="ARBA00021843"/>
    </source>
</evidence>
<dbReference type="PANTHER" id="PTHR43722:SF1">
    <property type="entry name" value="PROLINE IMINOPEPTIDASE"/>
    <property type="match status" value="1"/>
</dbReference>
<keyword evidence="5" id="KW-0378">Hydrolase</keyword>
<dbReference type="RefSeq" id="WP_241292445.1">
    <property type="nucleotide sequence ID" value="NZ_JAKJXI010000013.1"/>
</dbReference>
<dbReference type="Pfam" id="PF00561">
    <property type="entry name" value="Abhydrolase_1"/>
    <property type="match status" value="1"/>
</dbReference>
<evidence type="ECO:0000313" key="5">
    <source>
        <dbReference type="EMBL" id="MFD1216514.1"/>
    </source>
</evidence>
<feature type="region of interest" description="Disordered" evidence="2">
    <location>
        <begin position="1"/>
        <end position="20"/>
    </location>
</feature>
<dbReference type="GO" id="GO:0016787">
    <property type="term" value="F:hydrolase activity"/>
    <property type="evidence" value="ECO:0007669"/>
    <property type="project" value="UniProtKB-KW"/>
</dbReference>
<comment type="caution">
    <text evidence="5">The sequence shown here is derived from an EMBL/GenBank/DDBJ whole genome shotgun (WGS) entry which is preliminary data.</text>
</comment>